<evidence type="ECO:0000256" key="2">
    <source>
        <dbReference type="ARBA" id="ARBA00022448"/>
    </source>
</evidence>
<keyword evidence="4 7" id="KW-0812">Transmembrane</keyword>
<sequence length="294" mass="32144">MTKIIRIKGKRVRPGQILLAIGMILVAMIMIAPFLWVFSASLRTFSDATALPPKWLPPALGEWNMKYFDKLCSGQIPFFTFMRNSLKISTIITAGMVCHGALAGYAYARLSFKGKNVMFGLMLVGMMVPVQVTIVPLFKIMNLLGVINTAAAVTLPSVFGAMCPGFAGAFGIFMMRQFFMTVPAEMEEAATIDGAGIIRTFFSIMLPMAKSTLASLAIIVFTFAWNDYFTTFIMINSTEKLTLPVGILSIKQPFSTGDNVVFAAVCLAVLPVLFVFILGQKWIVQSMTHVGVKG</sequence>
<proteinExistence type="inferred from homology"/>
<gene>
    <name evidence="9" type="primary">ycjP_102</name>
    <name evidence="10" type="ORF">DXC39_21500</name>
    <name evidence="9" type="ORF">ERS852407_05223</name>
</gene>
<dbReference type="EMBL" id="CYZE01000020">
    <property type="protein sequence ID" value="CUP18193.1"/>
    <property type="molecule type" value="Genomic_DNA"/>
</dbReference>
<dbReference type="PROSITE" id="PS50928">
    <property type="entry name" value="ABC_TM1"/>
    <property type="match status" value="1"/>
</dbReference>
<feature type="transmembrane region" description="Helical" evidence="7">
    <location>
        <begin position="16"/>
        <end position="38"/>
    </location>
</feature>
<reference evidence="9 11" key="1">
    <citation type="submission" date="2015-09" db="EMBL/GenBank/DDBJ databases">
        <authorList>
            <consortium name="Pathogen Informatics"/>
        </authorList>
    </citation>
    <scope>NUCLEOTIDE SEQUENCE [LARGE SCALE GENOMIC DNA]</scope>
    <source>
        <strain evidence="9 11">2789STDY5608850</strain>
    </source>
</reference>
<dbReference type="PANTHER" id="PTHR43744">
    <property type="entry name" value="ABC TRANSPORTER PERMEASE PROTEIN MG189-RELATED-RELATED"/>
    <property type="match status" value="1"/>
</dbReference>
<evidence type="ECO:0000313" key="12">
    <source>
        <dbReference type="Proteomes" id="UP000261257"/>
    </source>
</evidence>
<name>A0A174L1X1_9FIRM</name>
<dbReference type="Proteomes" id="UP000095651">
    <property type="component" value="Unassembled WGS sequence"/>
</dbReference>
<organism evidence="9 11">
    <name type="scientific">Hungatella hathewayi</name>
    <dbReference type="NCBI Taxonomy" id="154046"/>
    <lineage>
        <taxon>Bacteria</taxon>
        <taxon>Bacillati</taxon>
        <taxon>Bacillota</taxon>
        <taxon>Clostridia</taxon>
        <taxon>Lachnospirales</taxon>
        <taxon>Lachnospiraceae</taxon>
        <taxon>Hungatella</taxon>
    </lineage>
</organism>
<evidence type="ECO:0000256" key="4">
    <source>
        <dbReference type="ARBA" id="ARBA00022692"/>
    </source>
</evidence>
<comment type="similarity">
    <text evidence="7">Belongs to the binding-protein-dependent transport system permease family.</text>
</comment>
<keyword evidence="3" id="KW-1003">Cell membrane</keyword>
<feature type="transmembrane region" description="Helical" evidence="7">
    <location>
        <begin position="88"/>
        <end position="107"/>
    </location>
</feature>
<feature type="transmembrane region" description="Helical" evidence="7">
    <location>
        <begin position="150"/>
        <end position="173"/>
    </location>
</feature>
<feature type="domain" description="ABC transmembrane type-1" evidence="8">
    <location>
        <begin position="82"/>
        <end position="279"/>
    </location>
</feature>
<dbReference type="RefSeq" id="WP_055659617.1">
    <property type="nucleotide sequence ID" value="NZ_CABIXC010000020.1"/>
</dbReference>
<keyword evidence="5 7" id="KW-1133">Transmembrane helix</keyword>
<reference evidence="10 12" key="2">
    <citation type="submission" date="2018-08" db="EMBL/GenBank/DDBJ databases">
        <title>A genome reference for cultivated species of the human gut microbiota.</title>
        <authorList>
            <person name="Zou Y."/>
            <person name="Xue W."/>
            <person name="Luo G."/>
        </authorList>
    </citation>
    <scope>NUCLEOTIDE SEQUENCE [LARGE SCALE GENOMIC DNA]</scope>
    <source>
        <strain evidence="10 12">TF05-11AC</strain>
    </source>
</reference>
<evidence type="ECO:0000313" key="10">
    <source>
        <dbReference type="EMBL" id="RGM00094.1"/>
    </source>
</evidence>
<dbReference type="CDD" id="cd06261">
    <property type="entry name" value="TM_PBP2"/>
    <property type="match status" value="1"/>
</dbReference>
<evidence type="ECO:0000313" key="11">
    <source>
        <dbReference type="Proteomes" id="UP000095651"/>
    </source>
</evidence>
<dbReference type="Pfam" id="PF00528">
    <property type="entry name" value="BPD_transp_1"/>
    <property type="match status" value="1"/>
</dbReference>
<protein>
    <submittedName>
        <fullName evidence="10">Carbohydrate ABC transporter permease</fullName>
    </submittedName>
    <submittedName>
        <fullName evidence="9">Sugar ABC transporter permease</fullName>
    </submittedName>
</protein>
<keyword evidence="2 7" id="KW-0813">Transport</keyword>
<evidence type="ECO:0000313" key="9">
    <source>
        <dbReference type="EMBL" id="CUP18193.1"/>
    </source>
</evidence>
<evidence type="ECO:0000256" key="1">
    <source>
        <dbReference type="ARBA" id="ARBA00004651"/>
    </source>
</evidence>
<dbReference type="AlphaFoldDB" id="A0A174L1X1"/>
<feature type="transmembrane region" description="Helical" evidence="7">
    <location>
        <begin position="260"/>
        <end position="279"/>
    </location>
</feature>
<keyword evidence="6 7" id="KW-0472">Membrane</keyword>
<dbReference type="Proteomes" id="UP000261257">
    <property type="component" value="Unassembled WGS sequence"/>
</dbReference>
<evidence type="ECO:0000259" key="8">
    <source>
        <dbReference type="PROSITE" id="PS50928"/>
    </source>
</evidence>
<dbReference type="Gene3D" id="1.10.3720.10">
    <property type="entry name" value="MetI-like"/>
    <property type="match status" value="1"/>
</dbReference>
<accession>A0A174L1X1</accession>
<dbReference type="GO" id="GO:0055085">
    <property type="term" value="P:transmembrane transport"/>
    <property type="evidence" value="ECO:0007669"/>
    <property type="project" value="InterPro"/>
</dbReference>
<feature type="transmembrane region" description="Helical" evidence="7">
    <location>
        <begin position="119"/>
        <end position="138"/>
    </location>
</feature>
<dbReference type="InterPro" id="IPR000515">
    <property type="entry name" value="MetI-like"/>
</dbReference>
<comment type="subcellular location">
    <subcellularLocation>
        <location evidence="1 7">Cell membrane</location>
        <topology evidence="1 7">Multi-pass membrane protein</topology>
    </subcellularLocation>
</comment>
<dbReference type="PANTHER" id="PTHR43744:SF12">
    <property type="entry name" value="ABC TRANSPORTER PERMEASE PROTEIN MG189-RELATED"/>
    <property type="match status" value="1"/>
</dbReference>
<dbReference type="InterPro" id="IPR035906">
    <property type="entry name" value="MetI-like_sf"/>
</dbReference>
<dbReference type="SUPFAM" id="SSF161098">
    <property type="entry name" value="MetI-like"/>
    <property type="match status" value="1"/>
</dbReference>
<feature type="transmembrane region" description="Helical" evidence="7">
    <location>
        <begin position="213"/>
        <end position="235"/>
    </location>
</feature>
<evidence type="ECO:0000256" key="6">
    <source>
        <dbReference type="ARBA" id="ARBA00023136"/>
    </source>
</evidence>
<evidence type="ECO:0000256" key="3">
    <source>
        <dbReference type="ARBA" id="ARBA00022475"/>
    </source>
</evidence>
<evidence type="ECO:0000256" key="5">
    <source>
        <dbReference type="ARBA" id="ARBA00022989"/>
    </source>
</evidence>
<dbReference type="EMBL" id="QSSQ01000027">
    <property type="protein sequence ID" value="RGM00094.1"/>
    <property type="molecule type" value="Genomic_DNA"/>
</dbReference>
<dbReference type="GO" id="GO:0005886">
    <property type="term" value="C:plasma membrane"/>
    <property type="evidence" value="ECO:0007669"/>
    <property type="project" value="UniProtKB-SubCell"/>
</dbReference>
<evidence type="ECO:0000256" key="7">
    <source>
        <dbReference type="RuleBase" id="RU363032"/>
    </source>
</evidence>